<dbReference type="Gene3D" id="1.10.10.10">
    <property type="entry name" value="Winged helix-like DNA-binding domain superfamily/Winged helix DNA-binding domain"/>
    <property type="match status" value="1"/>
</dbReference>
<organism evidence="2 3">
    <name type="scientific">Hartmannibacter diazotrophicus</name>
    <dbReference type="NCBI Taxonomy" id="1482074"/>
    <lineage>
        <taxon>Bacteria</taxon>
        <taxon>Pseudomonadati</taxon>
        <taxon>Pseudomonadota</taxon>
        <taxon>Alphaproteobacteria</taxon>
        <taxon>Hyphomicrobiales</taxon>
        <taxon>Pleomorphomonadaceae</taxon>
        <taxon>Hartmannibacter</taxon>
    </lineage>
</organism>
<dbReference type="GO" id="GO:0003677">
    <property type="term" value="F:DNA binding"/>
    <property type="evidence" value="ECO:0007669"/>
    <property type="project" value="InterPro"/>
</dbReference>
<protein>
    <recommendedName>
        <fullName evidence="1">HTH luxR-type domain-containing protein</fullName>
    </recommendedName>
</protein>
<sequence>MPWVILVSASEMVRQAFRAAAAALFQGSRFLAISFTRCLMAMVALLQPKEVILHDPDESDMEFWERARDSGLVGKLVVLEKEQSDDVSALYRDTTLTPRENDIAELAARRRRNKQIAADLGINPDTAKKMRSRPQVQAAIHKVRPIFDQLDKQ</sequence>
<dbReference type="AlphaFoldDB" id="A0A2C9D2A3"/>
<dbReference type="InterPro" id="IPR016032">
    <property type="entry name" value="Sig_transdc_resp-reg_C-effctor"/>
</dbReference>
<name>A0A2C9D2A3_9HYPH</name>
<dbReference type="SMART" id="SM00421">
    <property type="entry name" value="HTH_LUXR"/>
    <property type="match status" value="1"/>
</dbReference>
<keyword evidence="3" id="KW-1185">Reference proteome</keyword>
<evidence type="ECO:0000259" key="1">
    <source>
        <dbReference type="SMART" id="SM00421"/>
    </source>
</evidence>
<evidence type="ECO:0000313" key="3">
    <source>
        <dbReference type="Proteomes" id="UP000223606"/>
    </source>
</evidence>
<dbReference type="Proteomes" id="UP000223606">
    <property type="component" value="Chromosome 1"/>
</dbReference>
<dbReference type="GO" id="GO:0006355">
    <property type="term" value="P:regulation of DNA-templated transcription"/>
    <property type="evidence" value="ECO:0007669"/>
    <property type="project" value="InterPro"/>
</dbReference>
<gene>
    <name evidence="2" type="ORF">HDIA_0737</name>
</gene>
<dbReference type="KEGG" id="hdi:HDIA_0737"/>
<dbReference type="InterPro" id="IPR000792">
    <property type="entry name" value="Tscrpt_reg_LuxR_C"/>
</dbReference>
<feature type="domain" description="HTH luxR-type" evidence="1">
    <location>
        <begin position="93"/>
        <end position="140"/>
    </location>
</feature>
<dbReference type="InterPro" id="IPR036388">
    <property type="entry name" value="WH-like_DNA-bd_sf"/>
</dbReference>
<evidence type="ECO:0000313" key="2">
    <source>
        <dbReference type="EMBL" id="SON54278.1"/>
    </source>
</evidence>
<dbReference type="EMBL" id="LT960614">
    <property type="protein sequence ID" value="SON54278.1"/>
    <property type="molecule type" value="Genomic_DNA"/>
</dbReference>
<reference evidence="3" key="1">
    <citation type="submission" date="2017-09" db="EMBL/GenBank/DDBJ databases">
        <title>Genome sequence of Nannocystis excedens DSM 71.</title>
        <authorList>
            <person name="Blom J."/>
        </authorList>
    </citation>
    <scope>NUCLEOTIDE SEQUENCE [LARGE SCALE GENOMIC DNA]</scope>
    <source>
        <strain evidence="3">type strain: E19</strain>
    </source>
</reference>
<dbReference type="SUPFAM" id="SSF46894">
    <property type="entry name" value="C-terminal effector domain of the bipartite response regulators"/>
    <property type="match status" value="1"/>
</dbReference>
<proteinExistence type="predicted"/>
<accession>A0A2C9D2A3</accession>